<evidence type="ECO:0000256" key="1">
    <source>
        <dbReference type="ARBA" id="ARBA00022987"/>
    </source>
</evidence>
<dbReference type="Proteomes" id="UP000000674">
    <property type="component" value="Chromosome"/>
</dbReference>
<keyword evidence="5" id="KW-1185">Reference proteome</keyword>
<dbReference type="EMBL" id="CP000477">
    <property type="protein sequence ID" value="ABK13875.1"/>
    <property type="molecule type" value="Genomic_DNA"/>
</dbReference>
<dbReference type="InterPro" id="IPR009430">
    <property type="entry name" value="GvpL/GvpF"/>
</dbReference>
<dbReference type="GO" id="GO:0031411">
    <property type="term" value="C:gas vesicle"/>
    <property type="evidence" value="ECO:0007669"/>
    <property type="project" value="UniProtKB-SubCell"/>
</dbReference>
<dbReference type="PANTHER" id="PTHR36852:SF1">
    <property type="entry name" value="PROTEIN GVPL 2"/>
    <property type="match status" value="1"/>
</dbReference>
<evidence type="ECO:0000313" key="4">
    <source>
        <dbReference type="EMBL" id="ABK13875.1"/>
    </source>
</evidence>
<dbReference type="AlphaFoldDB" id="A0B5A1"/>
<proteinExistence type="inferred from homology"/>
<dbReference type="Pfam" id="PF06386">
    <property type="entry name" value="GvpL_GvpF"/>
    <property type="match status" value="1"/>
</dbReference>
<dbReference type="KEGG" id="mtp:Mthe_0073"/>
<comment type="similarity">
    <text evidence="3">Belongs to the gas vesicle GvpF/GvpL family.</text>
</comment>
<dbReference type="RefSeq" id="WP_011695274.1">
    <property type="nucleotide sequence ID" value="NC_008553.1"/>
</dbReference>
<evidence type="ECO:0000256" key="2">
    <source>
        <dbReference type="ARBA" id="ARBA00035108"/>
    </source>
</evidence>
<dbReference type="GeneID" id="4463050"/>
<dbReference type="HOGENOM" id="CLU_065736_1_0_2"/>
<name>A0B5A1_METTP</name>
<dbReference type="PANTHER" id="PTHR36852">
    <property type="entry name" value="PROTEIN GVPL 2"/>
    <property type="match status" value="1"/>
</dbReference>
<evidence type="ECO:0000256" key="3">
    <source>
        <dbReference type="ARBA" id="ARBA00035643"/>
    </source>
</evidence>
<keyword evidence="1" id="KW-0304">Gas vesicle</keyword>
<sequence>MRESDLRDAIAEMVRAEVKAIGDELAPVISEVVRAELMPALRAAIREAILRELSTYSGDADFREVSQGSVFSEPEKIKNVTAEAVAPETVPSNENGLYLYCIVDASVSTSLGHMGIDGCEVYTIPHEGVSAVVHSCPLEPYRSDDEETVKRWVKSHQEVVELAAERFGTVMPFGFDTIIMPKEFCTAEEVLKKWISDELDEIRAKMERIQGKKEYGIQIFYDPLVFTKRVEDESDDVRIIKEEMASKPPGIAYMYRQRLEAAVRRRMDELIGAYFKDFYERIQSNADDIKVEKVRKSDGDMVMMMNLSVLASDEKALGQALDGIAAEPGISVQFTGPWQPYSFV</sequence>
<dbReference type="GO" id="GO:0031412">
    <property type="term" value="P:gas vesicle organization"/>
    <property type="evidence" value="ECO:0007669"/>
    <property type="project" value="InterPro"/>
</dbReference>
<evidence type="ECO:0000313" key="5">
    <source>
        <dbReference type="Proteomes" id="UP000000674"/>
    </source>
</evidence>
<organism evidence="4 5">
    <name type="scientific">Methanothrix thermoacetophila (strain DSM 6194 / JCM 14653 / NBRC 101360 / PT)</name>
    <name type="common">Methanosaeta thermophila</name>
    <dbReference type="NCBI Taxonomy" id="349307"/>
    <lineage>
        <taxon>Archaea</taxon>
        <taxon>Methanobacteriati</taxon>
        <taxon>Methanobacteriota</taxon>
        <taxon>Stenosarchaea group</taxon>
        <taxon>Methanomicrobia</taxon>
        <taxon>Methanotrichales</taxon>
        <taxon>Methanotrichaceae</taxon>
        <taxon>Methanothrix</taxon>
    </lineage>
</organism>
<gene>
    <name evidence="4" type="ordered locus">Mthe_0073</name>
</gene>
<protein>
    <submittedName>
        <fullName evidence="4">Gas vesicle synthesis GvpLGvpF</fullName>
    </submittedName>
</protein>
<dbReference type="OrthoDB" id="350702at2157"/>
<reference evidence="4 5" key="1">
    <citation type="submission" date="2006-10" db="EMBL/GenBank/DDBJ databases">
        <title>Complete sequence of Methanosaeta thermophila PT.</title>
        <authorList>
            <consortium name="US DOE Joint Genome Institute"/>
            <person name="Copeland A."/>
            <person name="Lucas S."/>
            <person name="Lapidus A."/>
            <person name="Barry K."/>
            <person name="Detter J.C."/>
            <person name="Glavina del Rio T."/>
            <person name="Hammon N."/>
            <person name="Israni S."/>
            <person name="Pitluck S."/>
            <person name="Chain P."/>
            <person name="Malfatti S."/>
            <person name="Shin M."/>
            <person name="Vergez L."/>
            <person name="Schmutz J."/>
            <person name="Larimer F."/>
            <person name="Land M."/>
            <person name="Hauser L."/>
            <person name="Kyrpides N."/>
            <person name="Kim E."/>
            <person name="Smith K.S."/>
            <person name="Ingram-Smith C."/>
            <person name="Richardson P."/>
        </authorList>
    </citation>
    <scope>NUCLEOTIDE SEQUENCE [LARGE SCALE GENOMIC DNA]</scope>
    <source>
        <strain evidence="5">DSM 6194 / JCM 14653 / NBRC 101360 / PT</strain>
    </source>
</reference>
<dbReference type="STRING" id="349307.Mthe_0073"/>
<comment type="subcellular location">
    <subcellularLocation>
        <location evidence="2">Gas vesicle</location>
    </subcellularLocation>
</comment>
<accession>A0B5A1</accession>